<sequence length="152" mass="16682">MNSQTHTSMNPLAQAQKPATSSKALASLLLSAGVATLVVMADQLMEPWAESHVIAAWIALWVVAVVAIAALRGLSRHLAQNVMQSLDSWSAGVAQRRSDRRLWAMAQSDSRMMADLQAAFDREDNEDAPAQDVVALSHRRAARIVRNRLHYI</sequence>
<accession>A0A927ILE9</accession>
<proteinExistence type="predicted"/>
<dbReference type="Proteomes" id="UP000647424">
    <property type="component" value="Unassembled WGS sequence"/>
</dbReference>
<dbReference type="AlphaFoldDB" id="A0A927ILE9"/>
<evidence type="ECO:0000256" key="1">
    <source>
        <dbReference type="SAM" id="Phobius"/>
    </source>
</evidence>
<evidence type="ECO:0000313" key="3">
    <source>
        <dbReference type="Proteomes" id="UP000647424"/>
    </source>
</evidence>
<reference evidence="2" key="1">
    <citation type="submission" date="2020-09" db="EMBL/GenBank/DDBJ databases">
        <title>Genome seq and assembly of Limnohabitants sp.</title>
        <authorList>
            <person name="Chhetri G."/>
        </authorList>
    </citation>
    <scope>NUCLEOTIDE SEQUENCE</scope>
    <source>
        <strain evidence="2">JUR4</strain>
    </source>
</reference>
<evidence type="ECO:0000313" key="2">
    <source>
        <dbReference type="EMBL" id="MBD8050090.1"/>
    </source>
</evidence>
<keyword evidence="1" id="KW-1133">Transmembrane helix</keyword>
<comment type="caution">
    <text evidence="2">The sequence shown here is derived from an EMBL/GenBank/DDBJ whole genome shotgun (WGS) entry which is preliminary data.</text>
</comment>
<organism evidence="2 3">
    <name type="scientific">Limnohabitans radicicola</name>
    <dbReference type="NCBI Taxonomy" id="2771427"/>
    <lineage>
        <taxon>Bacteria</taxon>
        <taxon>Pseudomonadati</taxon>
        <taxon>Pseudomonadota</taxon>
        <taxon>Betaproteobacteria</taxon>
        <taxon>Burkholderiales</taxon>
        <taxon>Comamonadaceae</taxon>
        <taxon>Limnohabitans</taxon>
    </lineage>
</organism>
<keyword evidence="1" id="KW-0812">Transmembrane</keyword>
<keyword evidence="3" id="KW-1185">Reference proteome</keyword>
<gene>
    <name evidence="2" type="ORF">IC609_06010</name>
</gene>
<feature type="transmembrane region" description="Helical" evidence="1">
    <location>
        <begin position="51"/>
        <end position="71"/>
    </location>
</feature>
<keyword evidence="1" id="KW-0472">Membrane</keyword>
<dbReference type="RefSeq" id="WP_191818508.1">
    <property type="nucleotide sequence ID" value="NZ_JACYFT010000001.1"/>
</dbReference>
<name>A0A927ILE9_9BURK</name>
<dbReference type="EMBL" id="JACYFT010000001">
    <property type="protein sequence ID" value="MBD8050090.1"/>
    <property type="molecule type" value="Genomic_DNA"/>
</dbReference>
<protein>
    <submittedName>
        <fullName evidence="2">Uncharacterized protein</fullName>
    </submittedName>
</protein>